<accession>A0A1B8AK67</accession>
<sequence>METNKQYKSRKSKAPTNGNATVLSEHDYVYMQGGYILVSVGAFVSDSAPYISSASALSDFCFMHGTAAVTSDSCIYALLVAESSWANWCSVACELEVSRVTRASTSAKTVMTVSMYAVKRLPGRPGINPSKEGLIVEAA</sequence>
<gene>
    <name evidence="1" type="ORF">FPOA_07322</name>
</gene>
<comment type="caution">
    <text evidence="1">The sequence shown here is derived from an EMBL/GenBank/DDBJ whole genome shotgun (WGS) entry which is preliminary data.</text>
</comment>
<reference evidence="1 2" key="1">
    <citation type="submission" date="2016-06" db="EMBL/GenBank/DDBJ databases">
        <title>Living apart together: crosstalk between the core and supernumerary genomes in a fungal plant pathogen.</title>
        <authorList>
            <person name="Vanheule A."/>
            <person name="Audenaert K."/>
            <person name="Warris S."/>
            <person name="Van De Geest H."/>
            <person name="Schijlen E."/>
            <person name="Hofte M."/>
            <person name="De Saeger S."/>
            <person name="Haesaert G."/>
            <person name="Waalwijk C."/>
            <person name="Van Der Lee T."/>
        </authorList>
    </citation>
    <scope>NUCLEOTIDE SEQUENCE [LARGE SCALE GENOMIC DNA]</scope>
    <source>
        <strain evidence="1 2">2516</strain>
    </source>
</reference>
<dbReference type="EMBL" id="LYXU01000003">
    <property type="protein sequence ID" value="OBS20982.1"/>
    <property type="molecule type" value="Genomic_DNA"/>
</dbReference>
<evidence type="ECO:0000313" key="2">
    <source>
        <dbReference type="Proteomes" id="UP000091967"/>
    </source>
</evidence>
<protein>
    <submittedName>
        <fullName evidence="1">Uncharacterized protein</fullName>
    </submittedName>
</protein>
<name>A0A1B8AK67_FUSPO</name>
<keyword evidence="2" id="KW-1185">Reference proteome</keyword>
<evidence type="ECO:0000313" key="1">
    <source>
        <dbReference type="EMBL" id="OBS20982.1"/>
    </source>
</evidence>
<organism evidence="1 2">
    <name type="scientific">Fusarium poae</name>
    <dbReference type="NCBI Taxonomy" id="36050"/>
    <lineage>
        <taxon>Eukaryota</taxon>
        <taxon>Fungi</taxon>
        <taxon>Dikarya</taxon>
        <taxon>Ascomycota</taxon>
        <taxon>Pezizomycotina</taxon>
        <taxon>Sordariomycetes</taxon>
        <taxon>Hypocreomycetidae</taxon>
        <taxon>Hypocreales</taxon>
        <taxon>Nectriaceae</taxon>
        <taxon>Fusarium</taxon>
    </lineage>
</organism>
<dbReference type="Proteomes" id="UP000091967">
    <property type="component" value="Unassembled WGS sequence"/>
</dbReference>
<dbReference type="AlphaFoldDB" id="A0A1B8AK67"/>
<proteinExistence type="predicted"/>